<proteinExistence type="predicted"/>
<dbReference type="Proteomes" id="UP000790709">
    <property type="component" value="Unassembled WGS sequence"/>
</dbReference>
<sequence>MNSTPDVFKAWSTFVKGYDLNASYSWQTLIWRSKKIPRGSGRIILKAEIARFERGGIDGGPVAQPGALDLLTGGVGIWCRSENEEMYAPLV</sequence>
<gene>
    <name evidence="1" type="ORF">BV22DRAFT_1041476</name>
</gene>
<dbReference type="EMBL" id="MU266727">
    <property type="protein sequence ID" value="KAH7918844.1"/>
    <property type="molecule type" value="Genomic_DNA"/>
</dbReference>
<name>A0ACB8B0U2_9AGAM</name>
<evidence type="ECO:0000313" key="1">
    <source>
        <dbReference type="EMBL" id="KAH7918844.1"/>
    </source>
</evidence>
<protein>
    <submittedName>
        <fullName evidence="1">Uncharacterized protein</fullName>
    </submittedName>
</protein>
<comment type="caution">
    <text evidence="1">The sequence shown here is derived from an EMBL/GenBank/DDBJ whole genome shotgun (WGS) entry which is preliminary data.</text>
</comment>
<keyword evidence="2" id="KW-1185">Reference proteome</keyword>
<reference evidence="1" key="1">
    <citation type="journal article" date="2021" name="New Phytol.">
        <title>Evolutionary innovations through gain and loss of genes in the ectomycorrhizal Boletales.</title>
        <authorList>
            <person name="Wu G."/>
            <person name="Miyauchi S."/>
            <person name="Morin E."/>
            <person name="Kuo A."/>
            <person name="Drula E."/>
            <person name="Varga T."/>
            <person name="Kohler A."/>
            <person name="Feng B."/>
            <person name="Cao Y."/>
            <person name="Lipzen A."/>
            <person name="Daum C."/>
            <person name="Hundley H."/>
            <person name="Pangilinan J."/>
            <person name="Johnson J."/>
            <person name="Barry K."/>
            <person name="LaButti K."/>
            <person name="Ng V."/>
            <person name="Ahrendt S."/>
            <person name="Min B."/>
            <person name="Choi I.G."/>
            <person name="Park H."/>
            <person name="Plett J.M."/>
            <person name="Magnuson J."/>
            <person name="Spatafora J.W."/>
            <person name="Nagy L.G."/>
            <person name="Henrissat B."/>
            <person name="Grigoriev I.V."/>
            <person name="Yang Z.L."/>
            <person name="Xu J."/>
            <person name="Martin F.M."/>
        </authorList>
    </citation>
    <scope>NUCLEOTIDE SEQUENCE</scope>
    <source>
        <strain evidence="1">KUC20120723A-06</strain>
    </source>
</reference>
<evidence type="ECO:0000313" key="2">
    <source>
        <dbReference type="Proteomes" id="UP000790709"/>
    </source>
</evidence>
<organism evidence="1 2">
    <name type="scientific">Leucogyrophana mollusca</name>
    <dbReference type="NCBI Taxonomy" id="85980"/>
    <lineage>
        <taxon>Eukaryota</taxon>
        <taxon>Fungi</taxon>
        <taxon>Dikarya</taxon>
        <taxon>Basidiomycota</taxon>
        <taxon>Agaricomycotina</taxon>
        <taxon>Agaricomycetes</taxon>
        <taxon>Agaricomycetidae</taxon>
        <taxon>Boletales</taxon>
        <taxon>Boletales incertae sedis</taxon>
        <taxon>Leucogyrophana</taxon>
    </lineage>
</organism>
<accession>A0ACB8B0U2</accession>